<organism evidence="2 3">
    <name type="scientific">Polaribacter gangjinensis</name>
    <dbReference type="NCBI Taxonomy" id="574710"/>
    <lineage>
        <taxon>Bacteria</taxon>
        <taxon>Pseudomonadati</taxon>
        <taxon>Bacteroidota</taxon>
        <taxon>Flavobacteriia</taxon>
        <taxon>Flavobacteriales</taxon>
        <taxon>Flavobacteriaceae</taxon>
    </lineage>
</organism>
<dbReference type="AlphaFoldDB" id="A0A2S7WAX6"/>
<keyword evidence="3" id="KW-1185">Reference proteome</keyword>
<gene>
    <name evidence="2" type="ORF">BTO13_05575</name>
</gene>
<protein>
    <recommendedName>
        <fullName evidence="4">ATP-dependent exonuclease</fullName>
    </recommendedName>
</protein>
<feature type="chain" id="PRO_5015703802" description="ATP-dependent exonuclease" evidence="1">
    <location>
        <begin position="20"/>
        <end position="260"/>
    </location>
</feature>
<dbReference type="Proteomes" id="UP000237608">
    <property type="component" value="Unassembled WGS sequence"/>
</dbReference>
<feature type="signal peptide" evidence="1">
    <location>
        <begin position="1"/>
        <end position="19"/>
    </location>
</feature>
<dbReference type="EMBL" id="MSCL01000001">
    <property type="protein sequence ID" value="PQJ74753.1"/>
    <property type="molecule type" value="Genomic_DNA"/>
</dbReference>
<evidence type="ECO:0008006" key="4">
    <source>
        <dbReference type="Google" id="ProtNLM"/>
    </source>
</evidence>
<evidence type="ECO:0000256" key="1">
    <source>
        <dbReference type="SAM" id="SignalP"/>
    </source>
</evidence>
<comment type="caution">
    <text evidence="2">The sequence shown here is derived from an EMBL/GenBank/DDBJ whole genome shotgun (WGS) entry which is preliminary data.</text>
</comment>
<evidence type="ECO:0000313" key="2">
    <source>
        <dbReference type="EMBL" id="PQJ74753.1"/>
    </source>
</evidence>
<proteinExistence type="predicted"/>
<accession>A0A2S7WAX6</accession>
<dbReference type="InterPro" id="IPR021457">
    <property type="entry name" value="DUF3108"/>
</dbReference>
<keyword evidence="1" id="KW-0732">Signal</keyword>
<dbReference type="RefSeq" id="WP_105045902.1">
    <property type="nucleotide sequence ID" value="NZ_CP150662.1"/>
</dbReference>
<evidence type="ECO:0000313" key="3">
    <source>
        <dbReference type="Proteomes" id="UP000237608"/>
    </source>
</evidence>
<name>A0A2S7WAX6_9FLAO</name>
<reference evidence="2 3" key="1">
    <citation type="submission" date="2016-12" db="EMBL/GenBank/DDBJ databases">
        <title>Trade-off between light-utilization and light-protection in marine flavobacteria.</title>
        <authorList>
            <person name="Kumagai Y."/>
            <person name="Yoshizawa S."/>
            <person name="Kogure K."/>
            <person name="Iwasaki W."/>
        </authorList>
    </citation>
    <scope>NUCLEOTIDE SEQUENCE [LARGE SCALE GENOMIC DNA]</scope>
    <source>
        <strain evidence="2 3">KCTC 22729</strain>
    </source>
</reference>
<dbReference type="OrthoDB" id="9808473at2"/>
<sequence>MKYYCFSLFLFLASSNVFFSQNTAVNTNEKLVYTASYTLSGLLTEIAQISLETSPVKTSTATLLKLKFTATTFSKFDNFFKVRDLYESYVNPKTLTPLLYKRDIAEGGFKKMEQYKFNHKDKNIDCVIRKFQKDGEFEDKLTVPNTGNTRDLVATIYNVRNLDFSKLKTGESKSFSFLFDAKEKFMIIKYLGKETISTNLGKKECYKLAVSLKNDNSLKGANDNLLWLSADVVKIPVLAKFKIAIGTGELKIKSATGLLK</sequence>
<dbReference type="Pfam" id="PF11306">
    <property type="entry name" value="DUF3108"/>
    <property type="match status" value="1"/>
</dbReference>